<proteinExistence type="predicted"/>
<protein>
    <submittedName>
        <fullName evidence="2">Uncharacterized protein</fullName>
    </submittedName>
</protein>
<evidence type="ECO:0000313" key="3">
    <source>
        <dbReference type="Proteomes" id="UP001151760"/>
    </source>
</evidence>
<reference evidence="2" key="1">
    <citation type="journal article" date="2022" name="Int. J. Mol. Sci.">
        <title>Draft Genome of Tanacetum Coccineum: Genomic Comparison of Closely Related Tanacetum-Family Plants.</title>
        <authorList>
            <person name="Yamashiro T."/>
            <person name="Shiraishi A."/>
            <person name="Nakayama K."/>
            <person name="Satake H."/>
        </authorList>
    </citation>
    <scope>NUCLEOTIDE SEQUENCE</scope>
</reference>
<feature type="transmembrane region" description="Helical" evidence="1">
    <location>
        <begin position="30"/>
        <end position="51"/>
    </location>
</feature>
<sequence>MMISSTSQDTYAPPSTMQMSTQPPAAGVTAYRWVTAVFSFILIGVGITALYKCGMKLRVKYKEILDIIIIILAIMIISSTSHIDSYAPPPPPSFPALPATMQMSKQPSVAVVSKLEFMDFTVLNHEMVAGKQVEYYCYEEPGGDGDFSIHP</sequence>
<evidence type="ECO:0000256" key="1">
    <source>
        <dbReference type="SAM" id="Phobius"/>
    </source>
</evidence>
<name>A0ABQ5I6M1_9ASTR</name>
<feature type="transmembrane region" description="Helical" evidence="1">
    <location>
        <begin position="63"/>
        <end position="83"/>
    </location>
</feature>
<gene>
    <name evidence="2" type="ORF">Tco_1090520</name>
</gene>
<keyword evidence="1" id="KW-1133">Transmembrane helix</keyword>
<comment type="caution">
    <text evidence="2">The sequence shown here is derived from an EMBL/GenBank/DDBJ whole genome shotgun (WGS) entry which is preliminary data.</text>
</comment>
<reference evidence="2" key="2">
    <citation type="submission" date="2022-01" db="EMBL/GenBank/DDBJ databases">
        <authorList>
            <person name="Yamashiro T."/>
            <person name="Shiraishi A."/>
            <person name="Satake H."/>
            <person name="Nakayama K."/>
        </authorList>
    </citation>
    <scope>NUCLEOTIDE SEQUENCE</scope>
</reference>
<accession>A0ABQ5I6M1</accession>
<keyword evidence="1" id="KW-0472">Membrane</keyword>
<organism evidence="2 3">
    <name type="scientific">Tanacetum coccineum</name>
    <dbReference type="NCBI Taxonomy" id="301880"/>
    <lineage>
        <taxon>Eukaryota</taxon>
        <taxon>Viridiplantae</taxon>
        <taxon>Streptophyta</taxon>
        <taxon>Embryophyta</taxon>
        <taxon>Tracheophyta</taxon>
        <taxon>Spermatophyta</taxon>
        <taxon>Magnoliopsida</taxon>
        <taxon>eudicotyledons</taxon>
        <taxon>Gunneridae</taxon>
        <taxon>Pentapetalae</taxon>
        <taxon>asterids</taxon>
        <taxon>campanulids</taxon>
        <taxon>Asterales</taxon>
        <taxon>Asteraceae</taxon>
        <taxon>Asteroideae</taxon>
        <taxon>Anthemideae</taxon>
        <taxon>Anthemidinae</taxon>
        <taxon>Tanacetum</taxon>
    </lineage>
</organism>
<dbReference type="EMBL" id="BQNB010020348">
    <property type="protein sequence ID" value="GJT95002.1"/>
    <property type="molecule type" value="Genomic_DNA"/>
</dbReference>
<evidence type="ECO:0000313" key="2">
    <source>
        <dbReference type="EMBL" id="GJT95002.1"/>
    </source>
</evidence>
<keyword evidence="1" id="KW-0812">Transmembrane</keyword>
<keyword evidence="3" id="KW-1185">Reference proteome</keyword>
<dbReference type="Proteomes" id="UP001151760">
    <property type="component" value="Unassembled WGS sequence"/>
</dbReference>